<accession>A0AAW5S9J5</accession>
<evidence type="ECO:0000313" key="2">
    <source>
        <dbReference type="Proteomes" id="UP001207588"/>
    </source>
</evidence>
<name>A0AAW5S9J5_MYCBC</name>
<protein>
    <submittedName>
        <fullName evidence="1">Uncharacterized protein</fullName>
    </submittedName>
</protein>
<dbReference type="AlphaFoldDB" id="A0AAW5S9J5"/>
<evidence type="ECO:0000313" key="1">
    <source>
        <dbReference type="EMBL" id="MCV6991879.1"/>
    </source>
</evidence>
<reference evidence="1" key="1">
    <citation type="submission" date="2020-07" db="EMBL/GenBank/DDBJ databases">
        <authorList>
            <person name="Pettersson B.M.F."/>
            <person name="Behra P.R.K."/>
            <person name="Ramesh M."/>
            <person name="Das S."/>
            <person name="Dasgupta S."/>
            <person name="Kirsebom L.A."/>
        </authorList>
    </citation>
    <scope>NUCLEOTIDE SEQUENCE</scope>
    <source>
        <strain evidence="1">DSM 45439</strain>
    </source>
</reference>
<organism evidence="1 2">
    <name type="scientific">Mycobacterium bouchedurhonense</name>
    <dbReference type="NCBI Taxonomy" id="701041"/>
    <lineage>
        <taxon>Bacteria</taxon>
        <taxon>Bacillati</taxon>
        <taxon>Actinomycetota</taxon>
        <taxon>Actinomycetes</taxon>
        <taxon>Mycobacteriales</taxon>
        <taxon>Mycobacteriaceae</taxon>
        <taxon>Mycobacterium</taxon>
        <taxon>Mycobacterium avium complex (MAC)</taxon>
    </lineage>
</organism>
<dbReference type="Proteomes" id="UP001207588">
    <property type="component" value="Unassembled WGS sequence"/>
</dbReference>
<reference evidence="1" key="2">
    <citation type="journal article" date="2022" name="BMC Genomics">
        <title>Comparative genome analysis of mycobacteria focusing on tRNA and non-coding RNA.</title>
        <authorList>
            <person name="Behra P.R.K."/>
            <person name="Pettersson B.M.F."/>
            <person name="Ramesh M."/>
            <person name="Das S."/>
            <person name="Dasgupta S."/>
            <person name="Kirsebom L.A."/>
        </authorList>
    </citation>
    <scope>NUCLEOTIDE SEQUENCE</scope>
    <source>
        <strain evidence="1">DSM 45439</strain>
    </source>
</reference>
<comment type="caution">
    <text evidence="1">The sequence shown here is derived from an EMBL/GenBank/DDBJ whole genome shotgun (WGS) entry which is preliminary data.</text>
</comment>
<sequence length="136" mass="14397">MLPAKESNGMRYELVAPDGSVAAGGAFTDADAKAPPGGLIDQLATLIASRESEGLDGRERAKWLPLGTAERAEAAAVYGDEIVSDSWAYASEYMHNAFVARRDLPLLNGWFIRIRIDPATPGAGNADQMCGNSQDG</sequence>
<gene>
    <name evidence="1" type="ORF">H7I91_21830</name>
</gene>
<dbReference type="RefSeq" id="WP_083071415.1">
    <property type="nucleotide sequence ID" value="NZ_JACKTG010000074.1"/>
</dbReference>
<proteinExistence type="predicted"/>
<dbReference type="EMBL" id="JACKTG010000074">
    <property type="protein sequence ID" value="MCV6991879.1"/>
    <property type="molecule type" value="Genomic_DNA"/>
</dbReference>